<dbReference type="EMBL" id="BAAADE010000002">
    <property type="protein sequence ID" value="GAA0598708.1"/>
    <property type="molecule type" value="Genomic_DNA"/>
</dbReference>
<keyword evidence="2" id="KW-1185">Reference proteome</keyword>
<name>A0ABN1FVK0_9HYPH</name>
<dbReference type="RefSeq" id="WP_343803242.1">
    <property type="nucleotide sequence ID" value="NZ_BAAADE010000002.1"/>
</dbReference>
<sequence>MIIRLFFITIFYSIFFLNNSFAANIEQEMNKAVERLNELYNSHTSACVVYLNLESPASDCSGIFIHGMEPGQTHIWIPDQSDPRKAVSFSYLRSDIPTNQLFSPNGFIYDQTSQDPKKKKLKLYCFYPFDAFSDNSETHPYTSHGCGLTNTPFPSQLSGDYESCSSASVTTADQWIQKYLPEQKPSFIVDDSCSFSPNQINSFLEVLKIQQETQSPYWNELITEMWSFSEAEHLPILAFFYQKGNEDGRVEAFFQQQDYCQNYKKFVPVVALDLNAGSSNAFSGNLSEQSACK</sequence>
<evidence type="ECO:0000313" key="1">
    <source>
        <dbReference type="EMBL" id="GAA0598708.1"/>
    </source>
</evidence>
<reference evidence="1 2" key="1">
    <citation type="journal article" date="2019" name="Int. J. Syst. Evol. Microbiol.">
        <title>The Global Catalogue of Microorganisms (GCM) 10K type strain sequencing project: providing services to taxonomists for standard genome sequencing and annotation.</title>
        <authorList>
            <consortium name="The Broad Institute Genomics Platform"/>
            <consortium name="The Broad Institute Genome Sequencing Center for Infectious Disease"/>
            <person name="Wu L."/>
            <person name="Ma J."/>
        </authorList>
    </citation>
    <scope>NUCLEOTIDE SEQUENCE [LARGE SCALE GENOMIC DNA]</scope>
    <source>
        <strain evidence="1 2">JCM 15115</strain>
    </source>
</reference>
<protein>
    <submittedName>
        <fullName evidence="1">Halovibrin HvnB</fullName>
    </submittedName>
</protein>
<gene>
    <name evidence="1" type="ORF">GCM10008943_12400</name>
</gene>
<comment type="caution">
    <text evidence="1">The sequence shown here is derived from an EMBL/GenBank/DDBJ whole genome shotgun (WGS) entry which is preliminary data.</text>
</comment>
<dbReference type="Proteomes" id="UP001424441">
    <property type="component" value="Unassembled WGS sequence"/>
</dbReference>
<organism evidence="1 2">
    <name type="scientific">Paenochrobactrum glaciei</name>
    <dbReference type="NCBI Taxonomy" id="486407"/>
    <lineage>
        <taxon>Bacteria</taxon>
        <taxon>Pseudomonadati</taxon>
        <taxon>Pseudomonadota</taxon>
        <taxon>Alphaproteobacteria</taxon>
        <taxon>Hyphomicrobiales</taxon>
        <taxon>Brucellaceae</taxon>
        <taxon>Paenochrobactrum</taxon>
    </lineage>
</organism>
<proteinExistence type="predicted"/>
<accession>A0ABN1FVK0</accession>
<evidence type="ECO:0000313" key="2">
    <source>
        <dbReference type="Proteomes" id="UP001424441"/>
    </source>
</evidence>